<evidence type="ECO:0000256" key="4">
    <source>
        <dbReference type="ARBA" id="ARBA00022475"/>
    </source>
</evidence>
<dbReference type="GO" id="GO:0015031">
    <property type="term" value="P:protein transport"/>
    <property type="evidence" value="ECO:0007669"/>
    <property type="project" value="UniProtKB-KW"/>
</dbReference>
<dbReference type="EMBL" id="RDSM01000001">
    <property type="protein sequence ID" value="RXH57781.1"/>
    <property type="molecule type" value="Genomic_DNA"/>
</dbReference>
<evidence type="ECO:0000256" key="8">
    <source>
        <dbReference type="ARBA" id="ARBA00022989"/>
    </source>
</evidence>
<feature type="chain" id="PRO_5020372408" description="TonB C-terminal domain-containing protein" evidence="10">
    <location>
        <begin position="19"/>
        <end position="118"/>
    </location>
</feature>
<dbReference type="InterPro" id="IPR006260">
    <property type="entry name" value="TonB/TolA_C"/>
</dbReference>
<keyword evidence="4" id="KW-1003">Cell membrane</keyword>
<dbReference type="GO" id="GO:0031992">
    <property type="term" value="F:energy transducer activity"/>
    <property type="evidence" value="ECO:0007669"/>
    <property type="project" value="TreeGrafter"/>
</dbReference>
<keyword evidence="5" id="KW-0997">Cell inner membrane</keyword>
<sequence>MRIRLLLTVLLLFPIASPGQQPQPAADANATTNCVLVSAVAPTYPRSHFKNPERAVLVGLTVNTEGVPENVHIVRTGGDRFDKNALATVSQYKFKPALKSGQPVAQEIQIEVAYKSPH</sequence>
<protein>
    <recommendedName>
        <fullName evidence="11">TonB C-terminal domain-containing protein</fullName>
    </recommendedName>
</protein>
<proteinExistence type="inferred from homology"/>
<keyword evidence="7" id="KW-0653">Protein transport</keyword>
<evidence type="ECO:0000313" key="12">
    <source>
        <dbReference type="EMBL" id="RXH57781.1"/>
    </source>
</evidence>
<organism evidence="12 13">
    <name type="scientific">Granulicella sibirica</name>
    <dbReference type="NCBI Taxonomy" id="2479048"/>
    <lineage>
        <taxon>Bacteria</taxon>
        <taxon>Pseudomonadati</taxon>
        <taxon>Acidobacteriota</taxon>
        <taxon>Terriglobia</taxon>
        <taxon>Terriglobales</taxon>
        <taxon>Acidobacteriaceae</taxon>
        <taxon>Granulicella</taxon>
    </lineage>
</organism>
<dbReference type="NCBIfam" id="TIGR01352">
    <property type="entry name" value="tonB_Cterm"/>
    <property type="match status" value="1"/>
</dbReference>
<feature type="signal peptide" evidence="10">
    <location>
        <begin position="1"/>
        <end position="18"/>
    </location>
</feature>
<dbReference type="GO" id="GO:0098797">
    <property type="term" value="C:plasma membrane protein complex"/>
    <property type="evidence" value="ECO:0007669"/>
    <property type="project" value="TreeGrafter"/>
</dbReference>
<comment type="similarity">
    <text evidence="2">Belongs to the TonB family.</text>
</comment>
<dbReference type="Gene3D" id="3.30.1150.10">
    <property type="match status" value="1"/>
</dbReference>
<comment type="subcellular location">
    <subcellularLocation>
        <location evidence="1">Cell inner membrane</location>
        <topology evidence="1">Single-pass membrane protein</topology>
        <orientation evidence="1">Periplasmic side</orientation>
    </subcellularLocation>
</comment>
<dbReference type="GO" id="GO:0055085">
    <property type="term" value="P:transmembrane transport"/>
    <property type="evidence" value="ECO:0007669"/>
    <property type="project" value="InterPro"/>
</dbReference>
<dbReference type="Proteomes" id="UP000289437">
    <property type="component" value="Unassembled WGS sequence"/>
</dbReference>
<dbReference type="Pfam" id="PF03544">
    <property type="entry name" value="TonB_C"/>
    <property type="match status" value="1"/>
</dbReference>
<reference evidence="13" key="2">
    <citation type="submission" date="2019-02" db="EMBL/GenBank/DDBJ databases">
        <title>Granulicella sibirica sp. nov., a psychrotolerant acidobacterium isolated from an organic soil layer in forested tundra, West Siberia.</title>
        <authorList>
            <person name="Oshkin I.Y."/>
            <person name="Kulichevskaya I.S."/>
            <person name="Rijpstra W.I.C."/>
            <person name="Sinninghe Damste J.S."/>
            <person name="Rakitin A.L."/>
            <person name="Ravin N.V."/>
            <person name="Dedysh S.N."/>
        </authorList>
    </citation>
    <scope>NUCLEOTIDE SEQUENCE [LARGE SCALE GENOMIC DNA]</scope>
    <source>
        <strain evidence="13">AF10</strain>
    </source>
</reference>
<evidence type="ECO:0000256" key="1">
    <source>
        <dbReference type="ARBA" id="ARBA00004383"/>
    </source>
</evidence>
<dbReference type="OrthoDB" id="110340at2"/>
<dbReference type="PANTHER" id="PTHR33446:SF2">
    <property type="entry name" value="PROTEIN TONB"/>
    <property type="match status" value="1"/>
</dbReference>
<dbReference type="PANTHER" id="PTHR33446">
    <property type="entry name" value="PROTEIN TONB-RELATED"/>
    <property type="match status" value="1"/>
</dbReference>
<keyword evidence="9" id="KW-0472">Membrane</keyword>
<evidence type="ECO:0000256" key="7">
    <source>
        <dbReference type="ARBA" id="ARBA00022927"/>
    </source>
</evidence>
<comment type="caution">
    <text evidence="12">The sequence shown here is derived from an EMBL/GenBank/DDBJ whole genome shotgun (WGS) entry which is preliminary data.</text>
</comment>
<keyword evidence="8" id="KW-1133">Transmembrane helix</keyword>
<evidence type="ECO:0000256" key="6">
    <source>
        <dbReference type="ARBA" id="ARBA00022692"/>
    </source>
</evidence>
<dbReference type="InterPro" id="IPR037682">
    <property type="entry name" value="TonB_C"/>
</dbReference>
<dbReference type="AlphaFoldDB" id="A0A4Q0T846"/>
<dbReference type="RefSeq" id="WP_128911893.1">
    <property type="nucleotide sequence ID" value="NZ_RDSM01000001.1"/>
</dbReference>
<reference evidence="12 13" key="1">
    <citation type="submission" date="2018-11" db="EMBL/GenBank/DDBJ databases">
        <authorList>
            <person name="Mardanov A.V."/>
            <person name="Ravin N.V."/>
            <person name="Dedysh S.N."/>
        </authorList>
    </citation>
    <scope>NUCLEOTIDE SEQUENCE [LARGE SCALE GENOMIC DNA]</scope>
    <source>
        <strain evidence="12 13">AF10</strain>
    </source>
</reference>
<evidence type="ECO:0000259" key="11">
    <source>
        <dbReference type="Pfam" id="PF03544"/>
    </source>
</evidence>
<evidence type="ECO:0000256" key="10">
    <source>
        <dbReference type="SAM" id="SignalP"/>
    </source>
</evidence>
<evidence type="ECO:0000256" key="2">
    <source>
        <dbReference type="ARBA" id="ARBA00006555"/>
    </source>
</evidence>
<keyword evidence="6" id="KW-0812">Transmembrane</keyword>
<dbReference type="InterPro" id="IPR051045">
    <property type="entry name" value="TonB-dependent_transducer"/>
</dbReference>
<keyword evidence="10" id="KW-0732">Signal</keyword>
<keyword evidence="13" id="KW-1185">Reference proteome</keyword>
<accession>A0A4Q0T846</accession>
<dbReference type="SUPFAM" id="SSF74653">
    <property type="entry name" value="TolA/TonB C-terminal domain"/>
    <property type="match status" value="1"/>
</dbReference>
<evidence type="ECO:0000256" key="9">
    <source>
        <dbReference type="ARBA" id="ARBA00023136"/>
    </source>
</evidence>
<evidence type="ECO:0000256" key="3">
    <source>
        <dbReference type="ARBA" id="ARBA00022448"/>
    </source>
</evidence>
<gene>
    <name evidence="12" type="ORF">GRAN_1091</name>
</gene>
<feature type="domain" description="TonB C-terminal" evidence="11">
    <location>
        <begin position="42"/>
        <end position="115"/>
    </location>
</feature>
<evidence type="ECO:0000313" key="13">
    <source>
        <dbReference type="Proteomes" id="UP000289437"/>
    </source>
</evidence>
<keyword evidence="3" id="KW-0813">Transport</keyword>
<name>A0A4Q0T846_9BACT</name>
<evidence type="ECO:0000256" key="5">
    <source>
        <dbReference type="ARBA" id="ARBA00022519"/>
    </source>
</evidence>